<protein>
    <recommendedName>
        <fullName evidence="4">DUF4352 domain-containing protein</fullName>
    </recommendedName>
</protein>
<dbReference type="EMBL" id="VJZA01000071">
    <property type="protein sequence ID" value="TVT17857.1"/>
    <property type="molecule type" value="Genomic_DNA"/>
</dbReference>
<evidence type="ECO:0000313" key="3">
    <source>
        <dbReference type="Proteomes" id="UP000318578"/>
    </source>
</evidence>
<keyword evidence="3" id="KW-1185">Reference proteome</keyword>
<dbReference type="RefSeq" id="WP_144643293.1">
    <property type="nucleotide sequence ID" value="NZ_BNAX01000024.1"/>
</dbReference>
<evidence type="ECO:0000313" key="2">
    <source>
        <dbReference type="EMBL" id="TVT17857.1"/>
    </source>
</evidence>
<accession>A0A558A0T1</accession>
<reference evidence="2 3" key="1">
    <citation type="submission" date="2019-07" db="EMBL/GenBank/DDBJ databases">
        <title>New species of Amycolatopsis and Streptomyces.</title>
        <authorList>
            <person name="Duangmal K."/>
            <person name="Teo W.F.A."/>
            <person name="Lipun K."/>
        </authorList>
    </citation>
    <scope>NUCLEOTIDE SEQUENCE [LARGE SCALE GENOMIC DNA]</scope>
    <source>
        <strain evidence="2 3">JCM 30562</strain>
    </source>
</reference>
<dbReference type="OrthoDB" id="3699666at2"/>
<proteinExistence type="predicted"/>
<dbReference type="Proteomes" id="UP000318578">
    <property type="component" value="Unassembled WGS sequence"/>
</dbReference>
<keyword evidence="1" id="KW-1133">Transmembrane helix</keyword>
<evidence type="ECO:0008006" key="4">
    <source>
        <dbReference type="Google" id="ProtNLM"/>
    </source>
</evidence>
<dbReference type="AlphaFoldDB" id="A0A558A0T1"/>
<name>A0A558A0T1_9PSEU</name>
<keyword evidence="1" id="KW-0472">Membrane</keyword>
<sequence>MTYQPPPPHWTPPPRKPKLGAALFLGIVGALAIAGAAVGITLAVTQYDDKTPVAARPIPSRSAASQVPSSPRHIPRTIETKVGEQVSFVPQDGAGAEVVFAITKITVDGRCTAEYAQKSENGHFLFLEVSVGTSPTMASIFSADLLNAGNLAIVGTDGVTETGNTLSSSPSYGCVPRSRMLPLTLGPGQKYTGTIVLDSSNTRGKLRLTPVGSRSDGDSWQWQLGEVA</sequence>
<evidence type="ECO:0000256" key="1">
    <source>
        <dbReference type="SAM" id="Phobius"/>
    </source>
</evidence>
<gene>
    <name evidence="2" type="ORF">FNH06_29950</name>
</gene>
<feature type="transmembrane region" description="Helical" evidence="1">
    <location>
        <begin position="20"/>
        <end position="44"/>
    </location>
</feature>
<keyword evidence="1" id="KW-0812">Transmembrane</keyword>
<comment type="caution">
    <text evidence="2">The sequence shown here is derived from an EMBL/GenBank/DDBJ whole genome shotgun (WGS) entry which is preliminary data.</text>
</comment>
<organism evidence="2 3">
    <name type="scientific">Amycolatopsis acidiphila</name>
    <dbReference type="NCBI Taxonomy" id="715473"/>
    <lineage>
        <taxon>Bacteria</taxon>
        <taxon>Bacillati</taxon>
        <taxon>Actinomycetota</taxon>
        <taxon>Actinomycetes</taxon>
        <taxon>Pseudonocardiales</taxon>
        <taxon>Pseudonocardiaceae</taxon>
        <taxon>Amycolatopsis</taxon>
    </lineage>
</organism>